<keyword evidence="6" id="KW-1185">Reference proteome</keyword>
<dbReference type="Pfam" id="PF03763">
    <property type="entry name" value="Remorin_C"/>
    <property type="match status" value="1"/>
</dbReference>
<dbReference type="InterPro" id="IPR005516">
    <property type="entry name" value="Remorin_C"/>
</dbReference>
<evidence type="ECO:0000313" key="5">
    <source>
        <dbReference type="EMBL" id="KAK4786513.1"/>
    </source>
</evidence>
<evidence type="ECO:0000256" key="2">
    <source>
        <dbReference type="SAM" id="Coils"/>
    </source>
</evidence>
<dbReference type="AlphaFoldDB" id="A0AAN7R5E8"/>
<gene>
    <name evidence="5" type="ORF">SAY86_010346</name>
</gene>
<evidence type="ECO:0000256" key="3">
    <source>
        <dbReference type="SAM" id="MobiDB-lite"/>
    </source>
</evidence>
<feature type="coiled-coil region" evidence="2">
    <location>
        <begin position="201"/>
        <end position="228"/>
    </location>
</feature>
<feature type="domain" description="Remorin C-terminal" evidence="4">
    <location>
        <begin position="165"/>
        <end position="271"/>
    </location>
</feature>
<protein>
    <recommendedName>
        <fullName evidence="4">Remorin C-terminal domain-containing protein</fullName>
    </recommendedName>
</protein>
<evidence type="ECO:0000313" key="6">
    <source>
        <dbReference type="Proteomes" id="UP001346149"/>
    </source>
</evidence>
<evidence type="ECO:0000256" key="1">
    <source>
        <dbReference type="ARBA" id="ARBA00005711"/>
    </source>
</evidence>
<organism evidence="5 6">
    <name type="scientific">Trapa natans</name>
    <name type="common">Water chestnut</name>
    <dbReference type="NCBI Taxonomy" id="22666"/>
    <lineage>
        <taxon>Eukaryota</taxon>
        <taxon>Viridiplantae</taxon>
        <taxon>Streptophyta</taxon>
        <taxon>Embryophyta</taxon>
        <taxon>Tracheophyta</taxon>
        <taxon>Spermatophyta</taxon>
        <taxon>Magnoliopsida</taxon>
        <taxon>eudicotyledons</taxon>
        <taxon>Gunneridae</taxon>
        <taxon>Pentapetalae</taxon>
        <taxon>rosids</taxon>
        <taxon>malvids</taxon>
        <taxon>Myrtales</taxon>
        <taxon>Lythraceae</taxon>
        <taxon>Trapa</taxon>
    </lineage>
</organism>
<reference evidence="5 6" key="1">
    <citation type="journal article" date="2023" name="Hortic Res">
        <title>Pangenome of water caltrop reveals structural variations and asymmetric subgenome divergence after allopolyploidization.</title>
        <authorList>
            <person name="Zhang X."/>
            <person name="Chen Y."/>
            <person name="Wang L."/>
            <person name="Yuan Y."/>
            <person name="Fang M."/>
            <person name="Shi L."/>
            <person name="Lu R."/>
            <person name="Comes H.P."/>
            <person name="Ma Y."/>
            <person name="Chen Y."/>
            <person name="Huang G."/>
            <person name="Zhou Y."/>
            <person name="Zheng Z."/>
            <person name="Qiu Y."/>
        </authorList>
    </citation>
    <scope>NUCLEOTIDE SEQUENCE [LARGE SCALE GENOMIC DNA]</scope>
    <source>
        <strain evidence="5">F231</strain>
    </source>
</reference>
<comment type="caution">
    <text evidence="5">The sequence shown here is derived from an EMBL/GenBank/DDBJ whole genome shotgun (WGS) entry which is preliminary data.</text>
</comment>
<accession>A0AAN7R5E8</accession>
<dbReference type="PANTHER" id="PTHR31775:SF31">
    <property type="entry name" value="REMORIN-LIKE"/>
    <property type="match status" value="1"/>
</dbReference>
<feature type="region of interest" description="Disordered" evidence="3">
    <location>
        <begin position="92"/>
        <end position="131"/>
    </location>
</feature>
<evidence type="ECO:0000259" key="4">
    <source>
        <dbReference type="Pfam" id="PF03763"/>
    </source>
</evidence>
<comment type="similarity">
    <text evidence="1">Belongs to the remorin family.</text>
</comment>
<feature type="region of interest" description="Disordered" evidence="3">
    <location>
        <begin position="23"/>
        <end position="49"/>
    </location>
</feature>
<sequence length="276" mass="31390">MAAWPPVPSTASFNLRDPFYLSAGRSNDPVRRTHIRSRTPTSGDRPHDETRHYINDHIIVYITCPARVGALEICGAGQRELMTEMAEEVKKMEAEKAVAEEEPKKLHPEEKEKEKEKEKDKEEEKADVQAPDEKALVVSEKASEPILVKKTSVDRDLALAEVEREKKESFIKAWEDSEKAKAVNKAEKKLAQIASWENCKKAAKEAELRKIEEKLEKKKAEYGELMKNRVALIHKQAEEKRAIIEAQRGEEVLKAEETAAKYRATGIIPKKFLGCF</sequence>
<name>A0AAN7R5E8_TRANT</name>
<keyword evidence="2" id="KW-0175">Coiled coil</keyword>
<proteinExistence type="inferred from homology"/>
<dbReference type="PANTHER" id="PTHR31775">
    <property type="entry name" value="OS02G0117200 PROTEIN"/>
    <property type="match status" value="1"/>
</dbReference>
<dbReference type="EMBL" id="JAXQNO010000012">
    <property type="protein sequence ID" value="KAK4786513.1"/>
    <property type="molecule type" value="Genomic_DNA"/>
</dbReference>
<dbReference type="Proteomes" id="UP001346149">
    <property type="component" value="Unassembled WGS sequence"/>
</dbReference>